<dbReference type="InterPro" id="IPR011990">
    <property type="entry name" value="TPR-like_helical_dom_sf"/>
</dbReference>
<comment type="similarity">
    <text evidence="2">Belongs to the SusD family.</text>
</comment>
<evidence type="ECO:0000256" key="5">
    <source>
        <dbReference type="ARBA" id="ARBA00023237"/>
    </source>
</evidence>
<dbReference type="PROSITE" id="PS51257">
    <property type="entry name" value="PROKAR_LIPOPROTEIN"/>
    <property type="match status" value="1"/>
</dbReference>
<dbReference type="GO" id="GO:0009279">
    <property type="term" value="C:cell outer membrane"/>
    <property type="evidence" value="ECO:0007669"/>
    <property type="project" value="UniProtKB-SubCell"/>
</dbReference>
<comment type="subcellular location">
    <subcellularLocation>
        <location evidence="1">Cell outer membrane</location>
    </subcellularLocation>
</comment>
<dbReference type="Proteomes" id="UP000003586">
    <property type="component" value="Chromosome"/>
</dbReference>
<keyword evidence="8" id="KW-1185">Reference proteome</keyword>
<evidence type="ECO:0000256" key="4">
    <source>
        <dbReference type="ARBA" id="ARBA00023136"/>
    </source>
</evidence>
<dbReference type="EMBL" id="CP007035">
    <property type="protein sequence ID" value="AHF16192.1"/>
    <property type="molecule type" value="Genomic_DNA"/>
</dbReference>
<evidence type="ECO:0000313" key="8">
    <source>
        <dbReference type="Proteomes" id="UP000003586"/>
    </source>
</evidence>
<keyword evidence="4" id="KW-0472">Membrane</keyword>
<organism evidence="7 8">
    <name type="scientific">Niabella soli DSM 19437</name>
    <dbReference type="NCBI Taxonomy" id="929713"/>
    <lineage>
        <taxon>Bacteria</taxon>
        <taxon>Pseudomonadati</taxon>
        <taxon>Bacteroidota</taxon>
        <taxon>Chitinophagia</taxon>
        <taxon>Chitinophagales</taxon>
        <taxon>Chitinophagaceae</taxon>
        <taxon>Niabella</taxon>
    </lineage>
</organism>
<dbReference type="Gene3D" id="1.25.40.390">
    <property type="match status" value="1"/>
</dbReference>
<keyword evidence="5" id="KW-0998">Cell outer membrane</keyword>
<dbReference type="RefSeq" id="WP_008586983.1">
    <property type="nucleotide sequence ID" value="NZ_CP007035.1"/>
</dbReference>
<dbReference type="STRING" id="929713.NIASO_15610"/>
<evidence type="ECO:0000256" key="1">
    <source>
        <dbReference type="ARBA" id="ARBA00004442"/>
    </source>
</evidence>
<evidence type="ECO:0000256" key="3">
    <source>
        <dbReference type="ARBA" id="ARBA00022729"/>
    </source>
</evidence>
<dbReference type="InterPro" id="IPR012944">
    <property type="entry name" value="SusD_RagB_dom"/>
</dbReference>
<dbReference type="KEGG" id="nso:NIASO_15610"/>
<dbReference type="SUPFAM" id="SSF48452">
    <property type="entry name" value="TPR-like"/>
    <property type="match status" value="1"/>
</dbReference>
<evidence type="ECO:0000256" key="2">
    <source>
        <dbReference type="ARBA" id="ARBA00006275"/>
    </source>
</evidence>
<name>W0EZM8_9BACT</name>
<protein>
    <submittedName>
        <fullName evidence="7">Glycan metabolism protein RagB</fullName>
    </submittedName>
</protein>
<dbReference type="AlphaFoldDB" id="W0EZM8"/>
<dbReference type="Pfam" id="PF07980">
    <property type="entry name" value="SusD_RagB"/>
    <property type="match status" value="1"/>
</dbReference>
<evidence type="ECO:0000313" key="7">
    <source>
        <dbReference type="EMBL" id="AHF16192.1"/>
    </source>
</evidence>
<reference evidence="7 8" key="1">
    <citation type="submission" date="2013-12" db="EMBL/GenBank/DDBJ databases">
        <authorList>
            <consortium name="DOE Joint Genome Institute"/>
            <person name="Eisen J."/>
            <person name="Huntemann M."/>
            <person name="Han J."/>
            <person name="Chen A."/>
            <person name="Kyrpides N."/>
            <person name="Mavromatis K."/>
            <person name="Markowitz V."/>
            <person name="Palaniappan K."/>
            <person name="Ivanova N."/>
            <person name="Schaumberg A."/>
            <person name="Pati A."/>
            <person name="Liolios K."/>
            <person name="Nordberg H.P."/>
            <person name="Cantor M.N."/>
            <person name="Hua S.X."/>
            <person name="Woyke T."/>
        </authorList>
    </citation>
    <scope>NUCLEOTIDE SEQUENCE [LARGE SCALE GENOMIC DNA]</scope>
    <source>
        <strain evidence="8">DSM 19437</strain>
    </source>
</reference>
<feature type="domain" description="RagB/SusD" evidence="6">
    <location>
        <begin position="303"/>
        <end position="603"/>
    </location>
</feature>
<proteinExistence type="inferred from homology"/>
<dbReference type="eggNOG" id="COG0457">
    <property type="taxonomic scope" value="Bacteria"/>
</dbReference>
<accession>W0EZM8</accession>
<keyword evidence="3" id="KW-0732">Signal</keyword>
<dbReference type="HOGENOM" id="CLU_015553_0_1_10"/>
<sequence length="603" mass="67255">MKNKLLLLMCILVFTTGCKKDFLVQEPLASFSDQDFWTSEASVRAFAMGYYKERFPGFGVNDVGGVFSIRETLNDDYASVSLPGFPSQPTVSGGGWATYFSDIRKDNIFVDRVSGMGMKLGDSATYKHWVGIARFFRAMDYCDFVFDYGDVPYYNRPLTDYDTALFRPRDPATFVLDKVLEDYTYAAQNVKLDDPGTGPRGLVITRDVVDAFMSRQLLYAGTKLKYDPATSAADRVKAGVYLQAAKDAAARLISSGRYAVADNYQKLCSTIDIGATPAVNKEMILYRRYNTGEVTHAIASGNNVNTIQGNGAPKDLVDAYLCTNGMPIKTTAGVNPAYLGDQTAANQLANRDPRLTNTFRTDRFYLQYIETGYSVTGYKCYKFLDEPTQNEAYAVQSFNITDAPIIRFGEVLLNYIEAAAELADMGTYTVVQSDLDKTINVLRKRAGYTAASRLPDMKIIGNLPAVGATVYDDADRDPSVPSLIWEIRRERRLELVYEGFRENDLKRWRKINYYNTQLYPKKNLGAWITKSSVTKALILADINGNVTSPSNTATGSGYLKVSQTFRNATSGFVVDRNYLLCVPTYQIDFYGRNGSTLTQNPGW</sequence>
<evidence type="ECO:0000259" key="6">
    <source>
        <dbReference type="Pfam" id="PF07980"/>
    </source>
</evidence>
<gene>
    <name evidence="7" type="ORF">NIASO_15610</name>
</gene>